<dbReference type="EMBL" id="PCDP01000034">
    <property type="protein sequence ID" value="PZM14390.1"/>
    <property type="molecule type" value="Genomic_DNA"/>
</dbReference>
<dbReference type="GO" id="GO:0016020">
    <property type="term" value="C:membrane"/>
    <property type="evidence" value="ECO:0007669"/>
    <property type="project" value="InterPro"/>
</dbReference>
<dbReference type="InterPro" id="IPR001893">
    <property type="entry name" value="Cys-rich_GLG1_repeat"/>
</dbReference>
<feature type="chain" id="PRO_5016012894" description="Cysteine rich repeat protein" evidence="1">
    <location>
        <begin position="26"/>
        <end position="141"/>
    </location>
</feature>
<reference evidence="2 3" key="1">
    <citation type="journal article" date="2018" name="Sci. Rep.">
        <title>Rhizobium tumorigenes sp. nov., a novel plant tumorigenic bacterium isolated from cane gall tumors on thornless blackberry.</title>
        <authorList>
            <person name="Kuzmanovi N."/>
            <person name="Smalla K."/>
            <person name="Gronow S."/>
            <person name="PuBawska J."/>
        </authorList>
    </citation>
    <scope>NUCLEOTIDE SEQUENCE [LARGE SCALE GENOMIC DNA]</scope>
    <source>
        <strain evidence="2 3">CCBAU 85046</strain>
    </source>
</reference>
<accession>A0A2W4EW50</accession>
<feature type="signal peptide" evidence="1">
    <location>
        <begin position="1"/>
        <end position="25"/>
    </location>
</feature>
<proteinExistence type="predicted"/>
<dbReference type="InterPro" id="IPR039728">
    <property type="entry name" value="GLG1"/>
</dbReference>
<sequence>MKSRLAIIGAGALVAFLGLSVVARADTISYADAVTTLAKSCGEDIKKVCSGLNLGNNAIADCLQKNTAKVSPTCTSTLATVITSIKQRQAAQIAYYTVCRRNMATTCKGVKGDGNMLSCLIKAERMTGPKCTQAITDAGWR</sequence>
<dbReference type="RefSeq" id="WP_111160365.1">
    <property type="nucleotide sequence ID" value="NZ_PCDP01000034.1"/>
</dbReference>
<dbReference type="PANTHER" id="PTHR11884">
    <property type="entry name" value="SELECTIN LIGAND RELATED"/>
    <property type="match status" value="1"/>
</dbReference>
<dbReference type="OrthoDB" id="7958331at2"/>
<dbReference type="Pfam" id="PF00839">
    <property type="entry name" value="Cys_rich_FGFR"/>
    <property type="match status" value="1"/>
</dbReference>
<evidence type="ECO:0008006" key="4">
    <source>
        <dbReference type="Google" id="ProtNLM"/>
    </source>
</evidence>
<evidence type="ECO:0000313" key="3">
    <source>
        <dbReference type="Proteomes" id="UP000248925"/>
    </source>
</evidence>
<dbReference type="PANTHER" id="PTHR11884:SF1">
    <property type="entry name" value="GOLGI APPARATUS PROTEIN 1"/>
    <property type="match status" value="1"/>
</dbReference>
<keyword evidence="1" id="KW-0732">Signal</keyword>
<gene>
    <name evidence="2" type="ORF">CPY51_11490</name>
</gene>
<comment type="caution">
    <text evidence="2">The sequence shown here is derived from an EMBL/GenBank/DDBJ whole genome shotgun (WGS) entry which is preliminary data.</text>
</comment>
<dbReference type="Proteomes" id="UP000248925">
    <property type="component" value="Unassembled WGS sequence"/>
</dbReference>
<evidence type="ECO:0000256" key="1">
    <source>
        <dbReference type="SAM" id="SignalP"/>
    </source>
</evidence>
<protein>
    <recommendedName>
        <fullName evidence="4">Cysteine rich repeat protein</fullName>
    </recommendedName>
</protein>
<evidence type="ECO:0000313" key="2">
    <source>
        <dbReference type="EMBL" id="PZM14390.1"/>
    </source>
</evidence>
<dbReference type="AlphaFoldDB" id="A0A2W4EW50"/>
<name>A0A2W4EW50_9HYPH</name>
<organism evidence="2 3">
    <name type="scientific">Rhizobium tubonense</name>
    <dbReference type="NCBI Taxonomy" id="484088"/>
    <lineage>
        <taxon>Bacteria</taxon>
        <taxon>Pseudomonadati</taxon>
        <taxon>Pseudomonadota</taxon>
        <taxon>Alphaproteobacteria</taxon>
        <taxon>Hyphomicrobiales</taxon>
        <taxon>Rhizobiaceae</taxon>
        <taxon>Rhizobium/Agrobacterium group</taxon>
        <taxon>Rhizobium</taxon>
    </lineage>
</organism>
<keyword evidence="3" id="KW-1185">Reference proteome</keyword>